<name>M3FRQ7_LEPIR</name>
<protein>
    <submittedName>
        <fullName evidence="1">Uncharacterized protein</fullName>
    </submittedName>
</protein>
<organism evidence="1 2">
    <name type="scientific">Leptospira interrogans serovar Grippotyphosa str. LT2186</name>
    <dbReference type="NCBI Taxonomy" id="1001599"/>
    <lineage>
        <taxon>Bacteria</taxon>
        <taxon>Pseudomonadati</taxon>
        <taxon>Spirochaetota</taxon>
        <taxon>Spirochaetia</taxon>
        <taxon>Leptospirales</taxon>
        <taxon>Leptospiraceae</taxon>
        <taxon>Leptospira</taxon>
    </lineage>
</organism>
<sequence length="56" mass="6297">MVLTKPVKFSGRRVFLCNLISAYNTKTVVSSFLIKELNSFSAGQVVFTDLYSESFI</sequence>
<dbReference type="AlphaFoldDB" id="M3FRQ7"/>
<evidence type="ECO:0000313" key="1">
    <source>
        <dbReference type="EMBL" id="EMG10114.1"/>
    </source>
</evidence>
<evidence type="ECO:0000313" key="2">
    <source>
        <dbReference type="Proteomes" id="UP000011776"/>
    </source>
</evidence>
<reference evidence="1 2" key="1">
    <citation type="submission" date="2013-02" db="EMBL/GenBank/DDBJ databases">
        <authorList>
            <person name="Harkins D.M."/>
            <person name="Durkin A.S."/>
            <person name="Brinkac L.M."/>
            <person name="Haft D.H."/>
            <person name="Selengut J.D."/>
            <person name="Sanka R."/>
            <person name="DePew J."/>
            <person name="Purushe J."/>
            <person name="Tulsiani S.M."/>
            <person name="Graham G.C."/>
            <person name="Burns M.-A."/>
            <person name="Dohnt M.F."/>
            <person name="Smythe L.D."/>
            <person name="McKay D.B."/>
            <person name="Craig S.B."/>
            <person name="Vinetz J.M."/>
            <person name="Sutton G.G."/>
            <person name="Nierman W.C."/>
            <person name="Fouts D.E."/>
        </authorList>
    </citation>
    <scope>NUCLEOTIDE SEQUENCE [LARGE SCALE GENOMIC DNA]</scope>
    <source>
        <strain evidence="1 2">LT2186</strain>
    </source>
</reference>
<proteinExistence type="predicted"/>
<dbReference type="Proteomes" id="UP000011776">
    <property type="component" value="Unassembled WGS sequence"/>
</dbReference>
<gene>
    <name evidence="1" type="ORF">LEP1GSC151_4620</name>
</gene>
<dbReference type="BioCyc" id="LINT1001599:G11K9-257-MONOMER"/>
<comment type="caution">
    <text evidence="1">The sequence shown here is derived from an EMBL/GenBank/DDBJ whole genome shotgun (WGS) entry which is preliminary data.</text>
</comment>
<accession>M3FRQ7</accession>
<dbReference type="EMBL" id="AFME02000277">
    <property type="protein sequence ID" value="EMG10114.1"/>
    <property type="molecule type" value="Genomic_DNA"/>
</dbReference>